<keyword evidence="1" id="KW-0732">Signal</keyword>
<evidence type="ECO:0000313" key="2">
    <source>
        <dbReference type="EMBL" id="MTW04796.1"/>
    </source>
</evidence>
<feature type="signal peptide" evidence="1">
    <location>
        <begin position="1"/>
        <end position="20"/>
    </location>
</feature>
<keyword evidence="3" id="KW-1185">Reference proteome</keyword>
<organism evidence="2 3">
    <name type="scientific">Pseudoduganella ginsengisoli</name>
    <dbReference type="NCBI Taxonomy" id="1462440"/>
    <lineage>
        <taxon>Bacteria</taxon>
        <taxon>Pseudomonadati</taxon>
        <taxon>Pseudomonadota</taxon>
        <taxon>Betaproteobacteria</taxon>
        <taxon>Burkholderiales</taxon>
        <taxon>Oxalobacteraceae</taxon>
        <taxon>Telluria group</taxon>
        <taxon>Pseudoduganella</taxon>
    </lineage>
</organism>
<dbReference type="OrthoDB" id="8774626at2"/>
<dbReference type="Proteomes" id="UP000484015">
    <property type="component" value="Unassembled WGS sequence"/>
</dbReference>
<reference evidence="2 3" key="1">
    <citation type="submission" date="2019-11" db="EMBL/GenBank/DDBJ databases">
        <title>Type strains purchased from KCTC, JCM and DSMZ.</title>
        <authorList>
            <person name="Lu H."/>
        </authorList>
    </citation>
    <scope>NUCLEOTIDE SEQUENCE [LARGE SCALE GENOMIC DNA]</scope>
    <source>
        <strain evidence="2 3">KCTC 42409</strain>
    </source>
</reference>
<protein>
    <submittedName>
        <fullName evidence="2">Uncharacterized protein</fullName>
    </submittedName>
</protein>
<evidence type="ECO:0000313" key="3">
    <source>
        <dbReference type="Proteomes" id="UP000484015"/>
    </source>
</evidence>
<name>A0A6L6Q5M5_9BURK</name>
<feature type="chain" id="PRO_5026931763" evidence="1">
    <location>
        <begin position="21"/>
        <end position="181"/>
    </location>
</feature>
<gene>
    <name evidence="2" type="ORF">GM668_22225</name>
</gene>
<evidence type="ECO:0000256" key="1">
    <source>
        <dbReference type="SAM" id="SignalP"/>
    </source>
</evidence>
<dbReference type="AlphaFoldDB" id="A0A6L6Q5M5"/>
<proteinExistence type="predicted"/>
<dbReference type="EMBL" id="WNLA01000018">
    <property type="protein sequence ID" value="MTW04796.1"/>
    <property type="molecule type" value="Genomic_DNA"/>
</dbReference>
<sequence length="181" mass="19924">MNRLLISFVMFILCCPGAAAQEQPPGNFENWGVCPFECCTYRDWTANADIAVHESRNNQSAVVFRLRKDEQVRALTGVVVTEKASIVRIDKTVQDGYVQGVDKPQLALKAGDVIYMLAPLGEGSYLFWYRGKVYTSGAGLAAMPGVDGKDAKMTWWKQVENKAGKRGWTASDEFSNADACG</sequence>
<accession>A0A6L6Q5M5</accession>
<comment type="caution">
    <text evidence="2">The sequence shown here is derived from an EMBL/GenBank/DDBJ whole genome shotgun (WGS) entry which is preliminary data.</text>
</comment>
<dbReference type="RefSeq" id="WP_155441155.1">
    <property type="nucleotide sequence ID" value="NZ_WNLA01000018.1"/>
</dbReference>